<evidence type="ECO:0000313" key="3">
    <source>
        <dbReference type="Proteomes" id="UP000279306"/>
    </source>
</evidence>
<proteinExistence type="predicted"/>
<protein>
    <submittedName>
        <fullName evidence="2">Uncharacterized protein</fullName>
    </submittedName>
</protein>
<evidence type="ECO:0000313" key="2">
    <source>
        <dbReference type="EMBL" id="VEG54986.1"/>
    </source>
</evidence>
<dbReference type="AlphaFoldDB" id="A0A448IRB3"/>
<reference evidence="2 3" key="1">
    <citation type="submission" date="2018-12" db="EMBL/GenBank/DDBJ databases">
        <authorList>
            <consortium name="Pathogen Informatics"/>
        </authorList>
    </citation>
    <scope>NUCLEOTIDE SEQUENCE [LARGE SCALE GENOMIC DNA]</scope>
    <source>
        <strain evidence="2 3">NCTC10437</strain>
    </source>
</reference>
<sequence>MTPLGAIVVCMKHVAMSRGEFADVWSTAAAVPLARSVNHDGDAPQTESGAFSNDAIPRGNR</sequence>
<organism evidence="2 3">
    <name type="scientific">Mycolicibacterium aurum</name>
    <name type="common">Mycobacterium aurum</name>
    <dbReference type="NCBI Taxonomy" id="1791"/>
    <lineage>
        <taxon>Bacteria</taxon>
        <taxon>Bacillati</taxon>
        <taxon>Actinomycetota</taxon>
        <taxon>Actinomycetes</taxon>
        <taxon>Mycobacteriales</taxon>
        <taxon>Mycobacteriaceae</taxon>
        <taxon>Mycolicibacterium</taxon>
    </lineage>
</organism>
<feature type="region of interest" description="Disordered" evidence="1">
    <location>
        <begin position="37"/>
        <end position="61"/>
    </location>
</feature>
<evidence type="ECO:0000256" key="1">
    <source>
        <dbReference type="SAM" id="MobiDB-lite"/>
    </source>
</evidence>
<keyword evidence="3" id="KW-1185">Reference proteome</keyword>
<dbReference type="Proteomes" id="UP000279306">
    <property type="component" value="Chromosome"/>
</dbReference>
<dbReference type="KEGG" id="mauu:NCTC10437_02761"/>
<dbReference type="STRING" id="1791.GCA_001049355_04617"/>
<gene>
    <name evidence="2" type="ORF">NCTC10437_02761</name>
</gene>
<dbReference type="EMBL" id="LR134356">
    <property type="protein sequence ID" value="VEG54986.1"/>
    <property type="molecule type" value="Genomic_DNA"/>
</dbReference>
<name>A0A448IRB3_MYCAU</name>
<accession>A0A448IRB3</accession>